<proteinExistence type="predicted"/>
<evidence type="ECO:0008006" key="4">
    <source>
        <dbReference type="Google" id="ProtNLM"/>
    </source>
</evidence>
<feature type="transmembrane region" description="Helical" evidence="1">
    <location>
        <begin position="122"/>
        <end position="142"/>
    </location>
</feature>
<name>A0A1H3FFX2_9EURY</name>
<dbReference type="AlphaFoldDB" id="A0A1H3FFX2"/>
<accession>A0A1H3FFX2</accession>
<evidence type="ECO:0000313" key="2">
    <source>
        <dbReference type="EMBL" id="SDX89044.1"/>
    </source>
</evidence>
<keyword evidence="3" id="KW-1185">Reference proteome</keyword>
<organism evidence="2 3">
    <name type="scientific">Halopenitus persicus</name>
    <dbReference type="NCBI Taxonomy" id="1048396"/>
    <lineage>
        <taxon>Archaea</taxon>
        <taxon>Methanobacteriati</taxon>
        <taxon>Methanobacteriota</taxon>
        <taxon>Stenosarchaea group</taxon>
        <taxon>Halobacteria</taxon>
        <taxon>Halobacteriales</taxon>
        <taxon>Haloferacaceae</taxon>
        <taxon>Halopenitus</taxon>
    </lineage>
</organism>
<feature type="transmembrane region" description="Helical" evidence="1">
    <location>
        <begin position="54"/>
        <end position="77"/>
    </location>
</feature>
<evidence type="ECO:0000313" key="3">
    <source>
        <dbReference type="Proteomes" id="UP000199079"/>
    </source>
</evidence>
<protein>
    <recommendedName>
        <fullName evidence="4">LexA-binding, inner membrane-associated hydrolase</fullName>
    </recommendedName>
</protein>
<dbReference type="OrthoDB" id="200338at2157"/>
<keyword evidence="1" id="KW-1133">Transmembrane helix</keyword>
<reference evidence="3" key="1">
    <citation type="submission" date="2016-10" db="EMBL/GenBank/DDBJ databases">
        <authorList>
            <person name="Varghese N."/>
            <person name="Submissions S."/>
        </authorList>
    </citation>
    <scope>NUCLEOTIDE SEQUENCE [LARGE SCALE GENOMIC DNA]</scope>
    <source>
        <strain evidence="3">DC30,IBRC 10041,KCTC 4046</strain>
    </source>
</reference>
<evidence type="ECO:0000256" key="1">
    <source>
        <dbReference type="SAM" id="Phobius"/>
    </source>
</evidence>
<dbReference type="Proteomes" id="UP000199079">
    <property type="component" value="Unassembled WGS sequence"/>
</dbReference>
<sequence length="153" mass="16156">MLFPTHVVAGYVVGYGRRLPPVPAAAGAALPDLIDKPLAMGGVVGIYQSVGHSALVLAALLPVVLCGRAWLAAWLGWASHLVLDAVHMAVNARPGDAVVLLWPVVVRESSLGLGPVPFFRHYLRTPGILLDVSIWIAFGYVVRRQYAAAGTAS</sequence>
<dbReference type="RefSeq" id="WP_092730779.1">
    <property type="nucleotide sequence ID" value="NZ_FNPC01000002.1"/>
</dbReference>
<dbReference type="EMBL" id="FNPC01000002">
    <property type="protein sequence ID" value="SDX89044.1"/>
    <property type="molecule type" value="Genomic_DNA"/>
</dbReference>
<gene>
    <name evidence="2" type="ORF">SAMN05216564_1024</name>
</gene>
<keyword evidence="1" id="KW-0812">Transmembrane</keyword>
<keyword evidence="1" id="KW-0472">Membrane</keyword>